<evidence type="ECO:0000256" key="2">
    <source>
        <dbReference type="ARBA" id="ARBA00022440"/>
    </source>
</evidence>
<evidence type="ECO:0000256" key="3">
    <source>
        <dbReference type="SAM" id="MobiDB-lite"/>
    </source>
</evidence>
<dbReference type="PIRSF" id="PIRSF017066">
    <property type="entry name" value="FlaD_arch_prd"/>
    <property type="match status" value="1"/>
</dbReference>
<dbReference type="InterPro" id="IPR016682">
    <property type="entry name" value="FlaD_prd_arc"/>
</dbReference>
<dbReference type="GO" id="GO:0097589">
    <property type="term" value="C:archaeal-type flagellum"/>
    <property type="evidence" value="ECO:0007669"/>
    <property type="project" value="UniProtKB-SubCell"/>
</dbReference>
<dbReference type="InterPro" id="IPR009205">
    <property type="entry name" value="FlaC_arc"/>
</dbReference>
<dbReference type="InterPro" id="IPR006752">
    <property type="entry name" value="Arch_fla_DE"/>
</dbReference>
<dbReference type="InterPro" id="IPR052494">
    <property type="entry name" value="Flagella_assembly_related"/>
</dbReference>
<feature type="compositionally biased region" description="Acidic residues" evidence="3">
    <location>
        <begin position="295"/>
        <end position="319"/>
    </location>
</feature>
<keyword evidence="5" id="KW-0969">Cilium</keyword>
<feature type="compositionally biased region" description="Acidic residues" evidence="3">
    <location>
        <begin position="352"/>
        <end position="369"/>
    </location>
</feature>
<comment type="subcellular location">
    <subcellularLocation>
        <location evidence="1">Archaeal flagellum</location>
    </subcellularLocation>
</comment>
<evidence type="ECO:0000256" key="1">
    <source>
        <dbReference type="ARBA" id="ARBA00004618"/>
    </source>
</evidence>
<feature type="region of interest" description="Disordered" evidence="3">
    <location>
        <begin position="185"/>
        <end position="414"/>
    </location>
</feature>
<organism evidence="5 6">
    <name type="scientific">Halobium salinum</name>
    <dbReference type="NCBI Taxonomy" id="1364940"/>
    <lineage>
        <taxon>Archaea</taxon>
        <taxon>Methanobacteriati</taxon>
        <taxon>Methanobacteriota</taxon>
        <taxon>Stenosarchaea group</taxon>
        <taxon>Halobacteria</taxon>
        <taxon>Halobacteriales</taxon>
        <taxon>Haloferacaceae</taxon>
        <taxon>Halobium</taxon>
    </lineage>
</organism>
<name>A0ABD5PHA2_9EURY</name>
<dbReference type="Pfam" id="PF05377">
    <property type="entry name" value="FlaC_arch"/>
    <property type="match status" value="1"/>
</dbReference>
<dbReference type="Pfam" id="PF04659">
    <property type="entry name" value="Arch_fla_DE"/>
    <property type="match status" value="1"/>
</dbReference>
<feature type="domain" description="Archaeal flagella protein FlaD/E" evidence="4">
    <location>
        <begin position="430"/>
        <end position="522"/>
    </location>
</feature>
<dbReference type="PANTHER" id="PTHR40698">
    <property type="entry name" value="FLAGELLA-RELATED PROTEIN E-RELATED-RELATED"/>
    <property type="match status" value="1"/>
</dbReference>
<accession>A0ABD5PHA2</accession>
<evidence type="ECO:0000313" key="5">
    <source>
        <dbReference type="EMBL" id="MFC4360163.1"/>
    </source>
</evidence>
<sequence>MSFATPHHAAAWVAVTAGGALVNADPTSLATVGEVGPLSVVLLSSGLFGSAILDRLRGGDDEETVDDGDDDALMSDDGLGGEMGGEMDGLDDMDDWGGDDDPFGGMGGDEEGDTDELEHRLDELEGEVGSLSSTVGTVRSENEEIAGQVEEVTENVRKLLDIYEMVTRGINPFVDDVAAGGNVAGGPGGADGMDGSFGLFGGEEAEEESDDDELDEDIANADAEGFFDEELAEDEAEDEDALDGFYEEEDGDEADDAEPAADLGGMDDLEDSDEMTTDDTDGGGKSFAELKAEYDSGDAEWAGEGEPEPTEAAVDDDQTEPAPEPEAALDGPELAADDSATALDFGDRDDVGSDPDDTLGAGLDDDPVTDTETVSSPDAEGDRSEVDDAETADATAPDGTPHEGVDDDWTVSENADDSGFQFVEEPEPGRPYLRALPSAYAGDLVVMEWLEYLVSESSPTDAARAIRYYENVEWISEGVKEDLLDFLVGFGEIDEGEALVPGTAELSRSHHTRSLSYINRLDDADAESLIVDRWDRLSGDPDGL</sequence>
<comment type="caution">
    <text evidence="5">The sequence shown here is derived from an EMBL/GenBank/DDBJ whole genome shotgun (WGS) entry which is preliminary data.</text>
</comment>
<feature type="region of interest" description="Disordered" evidence="3">
    <location>
        <begin position="58"/>
        <end position="85"/>
    </location>
</feature>
<feature type="compositionally biased region" description="Acidic residues" evidence="3">
    <location>
        <begin position="203"/>
        <end position="281"/>
    </location>
</feature>
<gene>
    <name evidence="5" type="ORF">ACFO0N_19615</name>
</gene>
<keyword evidence="5" id="KW-0282">Flagellum</keyword>
<proteinExistence type="predicted"/>
<keyword evidence="2" id="KW-0974">Archaeal flagellum</keyword>
<dbReference type="PANTHER" id="PTHR40698:SF1">
    <property type="entry name" value="FLAGELLA-RELATED PROTEIN D-RELATED"/>
    <property type="match status" value="1"/>
</dbReference>
<dbReference type="Proteomes" id="UP001595921">
    <property type="component" value="Unassembled WGS sequence"/>
</dbReference>
<keyword evidence="5" id="KW-0966">Cell projection</keyword>
<dbReference type="AlphaFoldDB" id="A0ABD5PHA2"/>
<dbReference type="RefSeq" id="WP_267623144.1">
    <property type="nucleotide sequence ID" value="NZ_JAODIW010000008.1"/>
</dbReference>
<evidence type="ECO:0000313" key="6">
    <source>
        <dbReference type="Proteomes" id="UP001595921"/>
    </source>
</evidence>
<dbReference type="EMBL" id="JBHSDS010000010">
    <property type="protein sequence ID" value="MFC4360163.1"/>
    <property type="molecule type" value="Genomic_DNA"/>
</dbReference>
<feature type="compositionally biased region" description="Acidic residues" evidence="3">
    <location>
        <begin position="405"/>
        <end position="414"/>
    </location>
</feature>
<keyword evidence="6" id="KW-1185">Reference proteome</keyword>
<evidence type="ECO:0000259" key="4">
    <source>
        <dbReference type="Pfam" id="PF04659"/>
    </source>
</evidence>
<feature type="compositionally biased region" description="Acidic residues" evidence="3">
    <location>
        <begin position="60"/>
        <end position="74"/>
    </location>
</feature>
<reference evidence="5 6" key="1">
    <citation type="journal article" date="2019" name="Int. J. Syst. Evol. Microbiol.">
        <title>The Global Catalogue of Microorganisms (GCM) 10K type strain sequencing project: providing services to taxonomists for standard genome sequencing and annotation.</title>
        <authorList>
            <consortium name="The Broad Institute Genomics Platform"/>
            <consortium name="The Broad Institute Genome Sequencing Center for Infectious Disease"/>
            <person name="Wu L."/>
            <person name="Ma J."/>
        </authorList>
    </citation>
    <scope>NUCLEOTIDE SEQUENCE [LARGE SCALE GENOMIC DNA]</scope>
    <source>
        <strain evidence="5 6">CGMCC 1.12553</strain>
    </source>
</reference>
<protein>
    <submittedName>
        <fullName evidence="5">FlaD/FlaE family flagellar protein</fullName>
    </submittedName>
</protein>